<evidence type="ECO:0000313" key="2">
    <source>
        <dbReference type="EMBL" id="MBF9233557.1"/>
    </source>
</evidence>
<dbReference type="InterPro" id="IPR045510">
    <property type="entry name" value="DUF6481"/>
</dbReference>
<evidence type="ECO:0000313" key="3">
    <source>
        <dbReference type="Proteomes" id="UP000599312"/>
    </source>
</evidence>
<dbReference type="EMBL" id="JADQDO010000003">
    <property type="protein sequence ID" value="MBF9233557.1"/>
    <property type="molecule type" value="Genomic_DNA"/>
</dbReference>
<dbReference type="Proteomes" id="UP000599312">
    <property type="component" value="Unassembled WGS sequence"/>
</dbReference>
<sequence length="125" mass="13871">MSGFRDIGFGDRLSTAENARKAMLERVRAKPGPDDPAMAERRAARQAVSTAREARLAEREANKIADQAREAAEQQAREAAEHEQRLAQEANEATAKVEAVERQVTLEAEQKAARDARYAARKARK</sequence>
<dbReference type="RefSeq" id="WP_196271557.1">
    <property type="nucleotide sequence ID" value="NZ_JADQDO010000003.1"/>
</dbReference>
<proteinExistence type="predicted"/>
<dbReference type="Pfam" id="PF20089">
    <property type="entry name" value="DUF6481"/>
    <property type="match status" value="1"/>
</dbReference>
<feature type="region of interest" description="Disordered" evidence="1">
    <location>
        <begin position="65"/>
        <end position="95"/>
    </location>
</feature>
<feature type="compositionally biased region" description="Basic and acidic residues" evidence="1">
    <location>
        <begin position="65"/>
        <end position="86"/>
    </location>
</feature>
<comment type="caution">
    <text evidence="2">The sequence shown here is derived from an EMBL/GenBank/DDBJ whole genome shotgun (WGS) entry which is preliminary data.</text>
</comment>
<reference evidence="2" key="1">
    <citation type="submission" date="2020-11" db="EMBL/GenBank/DDBJ databases">
        <authorList>
            <person name="Kim M.K."/>
        </authorList>
    </citation>
    <scope>NUCLEOTIDE SEQUENCE</scope>
    <source>
        <strain evidence="2">BT350</strain>
    </source>
</reference>
<dbReference type="AlphaFoldDB" id="A0A931FPJ5"/>
<organism evidence="2 3">
    <name type="scientific">Microvirga alba</name>
    <dbReference type="NCBI Taxonomy" id="2791025"/>
    <lineage>
        <taxon>Bacteria</taxon>
        <taxon>Pseudomonadati</taxon>
        <taxon>Pseudomonadota</taxon>
        <taxon>Alphaproteobacteria</taxon>
        <taxon>Hyphomicrobiales</taxon>
        <taxon>Methylobacteriaceae</taxon>
        <taxon>Microvirga</taxon>
    </lineage>
</organism>
<name>A0A931FPJ5_9HYPH</name>
<keyword evidence="3" id="KW-1185">Reference proteome</keyword>
<gene>
    <name evidence="2" type="ORF">I2H38_09225</name>
</gene>
<accession>A0A931FPJ5</accession>
<evidence type="ECO:0000256" key="1">
    <source>
        <dbReference type="SAM" id="MobiDB-lite"/>
    </source>
</evidence>
<protein>
    <submittedName>
        <fullName evidence="2">Uncharacterized protein</fullName>
    </submittedName>
</protein>